<dbReference type="PIR" id="C82627">
    <property type="entry name" value="C82627"/>
</dbReference>
<evidence type="ECO:0000313" key="2">
    <source>
        <dbReference type="Proteomes" id="UP000000812"/>
    </source>
</evidence>
<gene>
    <name evidence="1" type="ordered locus">XF_1883</name>
</gene>
<proteinExistence type="predicted"/>
<dbReference type="RefSeq" id="WP_010894349.1">
    <property type="nucleotide sequence ID" value="NC_002488.3"/>
</dbReference>
<name>Q9PC98_XYLFA</name>
<dbReference type="EMBL" id="AE003849">
    <property type="protein sequence ID" value="AAF84689.1"/>
    <property type="molecule type" value="Genomic_DNA"/>
</dbReference>
<dbReference type="HOGENOM" id="CLU_2468332_0_0_6"/>
<dbReference type="STRING" id="160492.XF_1883"/>
<evidence type="ECO:0000313" key="1">
    <source>
        <dbReference type="EMBL" id="AAF84689.1"/>
    </source>
</evidence>
<accession>Q9PC98</accession>
<sequence>MSKLSVLDADPLFAHQYISSLTSFISDLQRYIDFIDESLSKIFTDASDVSDEITLKIVESISLSLADILYELFSLEARLTHLSSLPLR</sequence>
<dbReference type="KEGG" id="xfa:XF_1883"/>
<protein>
    <submittedName>
        <fullName evidence="1">Uncharacterized protein</fullName>
    </submittedName>
</protein>
<reference evidence="1 2" key="1">
    <citation type="journal article" date="2000" name="Nature">
        <title>The genome sequence of the plant pathogen Xylella fastidiosa.</title>
        <authorList>
            <person name="Simpson A.J."/>
            <person name="Reinach F.C."/>
            <person name="Arruda P."/>
            <person name="Abreu F.A."/>
            <person name="Acencio M."/>
            <person name="Alvarenga R."/>
            <person name="Alves L.M."/>
            <person name="Araya J.E."/>
            <person name="Baia G.S."/>
            <person name="Baptista C.S."/>
            <person name="Barros M.H."/>
            <person name="Bonaccorsi E.D."/>
            <person name="Bordin S."/>
            <person name="Bove J.M."/>
            <person name="Briones M.R."/>
            <person name="Bueno M.R."/>
            <person name="Camargo A.A."/>
            <person name="Camargo L.E."/>
            <person name="Carraro D.M."/>
            <person name="Carrer H."/>
            <person name="Colauto N.B."/>
            <person name="Colombo C."/>
            <person name="Costa F.F."/>
            <person name="Costa M.C."/>
            <person name="Costa-Neto C.M."/>
            <person name="Coutinho L.L."/>
            <person name="Cristofani M."/>
            <person name="Dias-Neto E."/>
            <person name="Docena C."/>
            <person name="El-Dorry H."/>
            <person name="Facincani A.P."/>
            <person name="Ferreira A.J."/>
            <person name="Ferreira V.C."/>
            <person name="Ferro J.A."/>
            <person name="Fraga J.S."/>
            <person name="Franca S.C."/>
            <person name="Franco M.C."/>
            <person name="Frohme M."/>
            <person name="Furlan L.R."/>
            <person name="Garnier M."/>
            <person name="Goldman G.H."/>
            <person name="Goldman M.H."/>
            <person name="Gomes S.L."/>
            <person name="Gruber A."/>
            <person name="Ho P.L."/>
            <person name="Hoheisel J.D."/>
            <person name="Junqueira M.L."/>
            <person name="Kemper E.L."/>
            <person name="Kitajima J.P."/>
            <person name="Krieger J.E."/>
            <person name="Kuramae E.E."/>
            <person name="Laigret F."/>
            <person name="Lambais M.R."/>
            <person name="Leite L.C."/>
            <person name="Lemos E.G."/>
            <person name="Lemos M.V."/>
            <person name="Lopes S.A."/>
            <person name="Lopes C.R."/>
            <person name="Machado J.A."/>
            <person name="Machado M.A."/>
            <person name="Madeira A.M."/>
            <person name="Madeira H.M."/>
            <person name="Marino C.L."/>
            <person name="Marques M.V."/>
            <person name="Martins E.A."/>
            <person name="Martins E.M."/>
            <person name="Matsukuma A.Y."/>
            <person name="Menck C.F."/>
            <person name="Miracca E.C."/>
            <person name="Miyaki C.Y."/>
            <person name="Monteriro-Vitorello C.B."/>
            <person name="Moon D.H."/>
            <person name="Nagai M.A."/>
            <person name="Nascimento A.L."/>
            <person name="Netto L.E."/>
            <person name="Nhani A.Jr."/>
            <person name="Nobrega F.G."/>
            <person name="Nunes L.R."/>
            <person name="Oliveira M.A."/>
            <person name="de Oliveira M.C."/>
            <person name="de Oliveira R.C."/>
            <person name="Palmieri D.A."/>
            <person name="Paris A."/>
            <person name="Peixoto B.R."/>
            <person name="Pereira G.A."/>
            <person name="Pereira H.A.Jr."/>
            <person name="Pesquero J.B."/>
            <person name="Quaggio R.B."/>
            <person name="Roberto P.G."/>
            <person name="Rodrigues V."/>
            <person name="de M Rosa A.J."/>
            <person name="de Rosa V.E.Jr."/>
            <person name="de Sa R.G."/>
            <person name="Santelli R.V."/>
            <person name="Sawasaki H.E."/>
            <person name="da Silva A.C."/>
            <person name="da Silva A.M."/>
            <person name="da Silva F.R."/>
            <person name="da Silva W.A.Jr."/>
            <person name="da Silveira J.F."/>
            <person name="Silvestri M.L."/>
            <person name="Siqueira W.J."/>
            <person name="de Souza A.A."/>
            <person name="de Souza A.P."/>
            <person name="Terenzi M.F."/>
            <person name="Truffi D."/>
            <person name="Tsai S.M."/>
            <person name="Tsuhako M.H."/>
            <person name="Vallada H."/>
            <person name="Van Sluys M.A."/>
            <person name="Verjovski-Almeida S."/>
            <person name="Vettore A.L."/>
            <person name="Zago M.A."/>
            <person name="Zatz M."/>
            <person name="Meidanis J."/>
            <person name="Setubal J.C."/>
        </authorList>
    </citation>
    <scope>NUCLEOTIDE SEQUENCE [LARGE SCALE GENOMIC DNA]</scope>
    <source>
        <strain evidence="1 2">9a5c</strain>
    </source>
</reference>
<organism evidence="1 2">
    <name type="scientific">Xylella fastidiosa (strain 9a5c)</name>
    <dbReference type="NCBI Taxonomy" id="160492"/>
    <lineage>
        <taxon>Bacteria</taxon>
        <taxon>Pseudomonadati</taxon>
        <taxon>Pseudomonadota</taxon>
        <taxon>Gammaproteobacteria</taxon>
        <taxon>Lysobacterales</taxon>
        <taxon>Lysobacteraceae</taxon>
        <taxon>Xylella</taxon>
    </lineage>
</organism>
<dbReference type="AlphaFoldDB" id="Q9PC98"/>
<dbReference type="Proteomes" id="UP000000812">
    <property type="component" value="Chromosome"/>
</dbReference>